<accession>A0A836C847</accession>
<sequence>MTHMTASRQAPASPAQANFRFLMPIRTAPSLERVNLGLLLLPAARGARVAKSSGGGSSSSTSGGAAALETYTRTVVAAYTQRLGGDAAGACRTWPAPCTPRSECWAPPRGRRWRNVALVGDCTRVGTYFTGVDARVAVACDALAAFPSL</sequence>
<organism evidence="1 2">
    <name type="scientific">Tribonema minus</name>
    <dbReference type="NCBI Taxonomy" id="303371"/>
    <lineage>
        <taxon>Eukaryota</taxon>
        <taxon>Sar</taxon>
        <taxon>Stramenopiles</taxon>
        <taxon>Ochrophyta</taxon>
        <taxon>PX clade</taxon>
        <taxon>Xanthophyceae</taxon>
        <taxon>Tribonematales</taxon>
        <taxon>Tribonemataceae</taxon>
        <taxon>Tribonema</taxon>
    </lineage>
</organism>
<protein>
    <submittedName>
        <fullName evidence="1">Uncharacterized protein</fullName>
    </submittedName>
</protein>
<gene>
    <name evidence="1" type="ORF">JKP88DRAFT_283941</name>
</gene>
<keyword evidence="2" id="KW-1185">Reference proteome</keyword>
<proteinExistence type="predicted"/>
<evidence type="ECO:0000313" key="2">
    <source>
        <dbReference type="Proteomes" id="UP000664859"/>
    </source>
</evidence>
<dbReference type="EMBL" id="JAFCMP010000555">
    <property type="protein sequence ID" value="KAG5175031.1"/>
    <property type="molecule type" value="Genomic_DNA"/>
</dbReference>
<dbReference type="AlphaFoldDB" id="A0A836C847"/>
<reference evidence="1" key="1">
    <citation type="submission" date="2021-02" db="EMBL/GenBank/DDBJ databases">
        <title>First Annotated Genome of the Yellow-green Alga Tribonema minus.</title>
        <authorList>
            <person name="Mahan K.M."/>
        </authorList>
    </citation>
    <scope>NUCLEOTIDE SEQUENCE</scope>
    <source>
        <strain evidence="1">UTEX B ZZ1240</strain>
    </source>
</reference>
<evidence type="ECO:0000313" key="1">
    <source>
        <dbReference type="EMBL" id="KAG5175031.1"/>
    </source>
</evidence>
<comment type="caution">
    <text evidence="1">The sequence shown here is derived from an EMBL/GenBank/DDBJ whole genome shotgun (WGS) entry which is preliminary data.</text>
</comment>
<dbReference type="Proteomes" id="UP000664859">
    <property type="component" value="Unassembled WGS sequence"/>
</dbReference>
<name>A0A836C847_9STRA</name>